<protein>
    <recommendedName>
        <fullName evidence="3">Acyl carrier protein</fullName>
    </recommendedName>
</protein>
<evidence type="ECO:0000313" key="2">
    <source>
        <dbReference type="Proteomes" id="UP000009340"/>
    </source>
</evidence>
<dbReference type="InterPro" id="IPR036736">
    <property type="entry name" value="ACP-like_sf"/>
</dbReference>
<name>K8A3Z7_9ENTR</name>
<organism evidence="1 2">
    <name type="scientific">Cronobacter condimenti 1330</name>
    <dbReference type="NCBI Taxonomy" id="1073999"/>
    <lineage>
        <taxon>Bacteria</taxon>
        <taxon>Pseudomonadati</taxon>
        <taxon>Pseudomonadota</taxon>
        <taxon>Gammaproteobacteria</taxon>
        <taxon>Enterobacterales</taxon>
        <taxon>Enterobacteriaceae</taxon>
        <taxon>Cronobacter</taxon>
    </lineage>
</organism>
<evidence type="ECO:0008006" key="3">
    <source>
        <dbReference type="Google" id="ProtNLM"/>
    </source>
</evidence>
<dbReference type="Gene3D" id="1.10.1200.10">
    <property type="entry name" value="ACP-like"/>
    <property type="match status" value="1"/>
</dbReference>
<dbReference type="RefSeq" id="WP_007681870.1">
    <property type="nucleotide sequence ID" value="NZ_CAKW01000148.1"/>
</dbReference>
<evidence type="ECO:0000313" key="1">
    <source>
        <dbReference type="EMBL" id="CCJ74823.1"/>
    </source>
</evidence>
<dbReference type="EMBL" id="CAKW01000148">
    <property type="protein sequence ID" value="CCJ74823.1"/>
    <property type="molecule type" value="Genomic_DNA"/>
</dbReference>
<comment type="caution">
    <text evidence="1">The sequence shown here is derived from an EMBL/GenBank/DDBJ whole genome shotgun (WGS) entry which is preliminary data.</text>
</comment>
<sequence>MNENIYMGPSLTEVIAFIREFSGCRREAIDENTRLEKDLHITGDDGVELLEEAEKVFCVSFETPDEDFRTLFSLSDNEYLFNSEGLGLIDIGYFWRWLHGRPQPVVCDLSVGKLHQVLVKLRRENQEKHPPAPTE</sequence>
<proteinExistence type="predicted"/>
<accession>K8A3Z7</accession>
<dbReference type="eggNOG" id="ENOG50340R6">
    <property type="taxonomic scope" value="Bacteria"/>
</dbReference>
<dbReference type="STRING" id="1073999.AFK62_02715"/>
<gene>
    <name evidence="1" type="ORF">BN137_4227</name>
</gene>
<reference evidence="1" key="1">
    <citation type="submission" date="2012-07" db="EMBL/GenBank/DDBJ databases">
        <authorList>
            <person name="Cummings C."/>
        </authorList>
    </citation>
    <scope>NUCLEOTIDE SEQUENCE</scope>
    <source>
        <strain evidence="1">1330</strain>
    </source>
</reference>
<dbReference type="AlphaFoldDB" id="K8A3Z7"/>
<dbReference type="Proteomes" id="UP000009340">
    <property type="component" value="Unassembled WGS sequence"/>
</dbReference>